<name>A0A444V672_ACIRT</name>
<evidence type="ECO:0000256" key="1">
    <source>
        <dbReference type="SAM" id="Coils"/>
    </source>
</evidence>
<reference evidence="2 3" key="1">
    <citation type="submission" date="2019-01" db="EMBL/GenBank/DDBJ databases">
        <title>Draft Genome and Complete Hox-Cluster Characterization of the Sterlet Sturgeon (Acipenser ruthenus).</title>
        <authorList>
            <person name="Wei Q."/>
        </authorList>
    </citation>
    <scope>NUCLEOTIDE SEQUENCE [LARGE SCALE GENOMIC DNA]</scope>
    <source>
        <strain evidence="2">WHYD16114868_AA</strain>
        <tissue evidence="2">Blood</tissue>
    </source>
</reference>
<proteinExistence type="predicted"/>
<organism evidence="2 3">
    <name type="scientific">Acipenser ruthenus</name>
    <name type="common">Sterlet sturgeon</name>
    <dbReference type="NCBI Taxonomy" id="7906"/>
    <lineage>
        <taxon>Eukaryota</taxon>
        <taxon>Metazoa</taxon>
        <taxon>Chordata</taxon>
        <taxon>Craniata</taxon>
        <taxon>Vertebrata</taxon>
        <taxon>Euteleostomi</taxon>
        <taxon>Actinopterygii</taxon>
        <taxon>Chondrostei</taxon>
        <taxon>Acipenseriformes</taxon>
        <taxon>Acipenseridae</taxon>
        <taxon>Acipenser</taxon>
    </lineage>
</organism>
<keyword evidence="1" id="KW-0175">Coiled coil</keyword>
<dbReference type="Proteomes" id="UP000289886">
    <property type="component" value="Unassembled WGS sequence"/>
</dbReference>
<accession>A0A444V672</accession>
<feature type="coiled-coil region" evidence="1">
    <location>
        <begin position="34"/>
        <end position="223"/>
    </location>
</feature>
<evidence type="ECO:0000313" key="2">
    <source>
        <dbReference type="EMBL" id="RXM95926.1"/>
    </source>
</evidence>
<dbReference type="AlphaFoldDB" id="A0A444V672"/>
<dbReference type="EMBL" id="SCEB01002000">
    <property type="protein sequence ID" value="RXM95926.1"/>
    <property type="molecule type" value="Genomic_DNA"/>
</dbReference>
<keyword evidence="3" id="KW-1185">Reference proteome</keyword>
<sequence>MYKVAFPVEVSIKSSKKLKEELLAEGIAIKRTRAESVKNTAETVKQALEDAHRAQAAAEKAIQQAKSDIGQTEDRLAQIQSETAASEKNLNDAMDRLGMLGGQIEALKTKRANNSLVASRAEETATMARDKANEAKQLLDGELTDKYRTVQDLVDRKAKTVQEAKQKAEKLRDEAKKLLKEAQNKLQRLNDLEIDYEENEKTLESKARQLDGLEDKMRGILKDINQQIQIYNTCQ</sequence>
<gene>
    <name evidence="2" type="ORF">EOD39_16315</name>
</gene>
<comment type="caution">
    <text evidence="2">The sequence shown here is derived from an EMBL/GenBank/DDBJ whole genome shotgun (WGS) entry which is preliminary data.</text>
</comment>
<protein>
    <submittedName>
        <fullName evidence="2">Laminin subunit beta-2</fullName>
    </submittedName>
</protein>
<dbReference type="Gene3D" id="1.20.58.60">
    <property type="match status" value="1"/>
</dbReference>
<evidence type="ECO:0000313" key="3">
    <source>
        <dbReference type="Proteomes" id="UP000289886"/>
    </source>
</evidence>